<keyword evidence="1" id="KW-1133">Transmembrane helix</keyword>
<feature type="transmembrane region" description="Helical" evidence="1">
    <location>
        <begin position="216"/>
        <end position="234"/>
    </location>
</feature>
<organism evidence="2 3">
    <name type="scientific">Alkalimonas collagenimarina</name>
    <dbReference type="NCBI Taxonomy" id="400390"/>
    <lineage>
        <taxon>Bacteria</taxon>
        <taxon>Pseudomonadati</taxon>
        <taxon>Pseudomonadota</taxon>
        <taxon>Gammaproteobacteria</taxon>
        <taxon>Alkalimonas</taxon>
    </lineage>
</organism>
<comment type="caution">
    <text evidence="2">The sequence shown here is derived from an EMBL/GenBank/DDBJ whole genome shotgun (WGS) entry which is preliminary data.</text>
</comment>
<reference evidence="2 3" key="1">
    <citation type="submission" date="2023-08" db="EMBL/GenBank/DDBJ databases">
        <authorList>
            <person name="Joshi A."/>
            <person name="Thite S."/>
        </authorList>
    </citation>
    <scope>NUCLEOTIDE SEQUENCE [LARGE SCALE GENOMIC DNA]</scope>
    <source>
        <strain evidence="2 3">AC40</strain>
    </source>
</reference>
<dbReference type="Proteomes" id="UP001231616">
    <property type="component" value="Unassembled WGS sequence"/>
</dbReference>
<protein>
    <submittedName>
        <fullName evidence="2">Uncharacterized protein</fullName>
    </submittedName>
</protein>
<keyword evidence="1" id="KW-0472">Membrane</keyword>
<keyword evidence="1" id="KW-0812">Transmembrane</keyword>
<accession>A0ABT9H277</accession>
<dbReference type="EMBL" id="JAUZVZ010000024">
    <property type="protein sequence ID" value="MDP4537416.1"/>
    <property type="molecule type" value="Genomic_DNA"/>
</dbReference>
<feature type="transmembrane region" description="Helical" evidence="1">
    <location>
        <begin position="100"/>
        <end position="121"/>
    </location>
</feature>
<gene>
    <name evidence="2" type="ORF">Q3O60_14580</name>
</gene>
<proteinExistence type="predicted"/>
<feature type="transmembrane region" description="Helical" evidence="1">
    <location>
        <begin position="39"/>
        <end position="59"/>
    </location>
</feature>
<feature type="transmembrane region" description="Helical" evidence="1">
    <location>
        <begin position="9"/>
        <end position="27"/>
    </location>
</feature>
<feature type="transmembrane region" description="Helical" evidence="1">
    <location>
        <begin position="191"/>
        <end position="210"/>
    </location>
</feature>
<feature type="transmembrane region" description="Helical" evidence="1">
    <location>
        <begin position="66"/>
        <end position="84"/>
    </location>
</feature>
<evidence type="ECO:0000256" key="1">
    <source>
        <dbReference type="SAM" id="Phobius"/>
    </source>
</evidence>
<evidence type="ECO:0000313" key="2">
    <source>
        <dbReference type="EMBL" id="MDP4537416.1"/>
    </source>
</evidence>
<dbReference type="RefSeq" id="WP_305894678.1">
    <property type="nucleotide sequence ID" value="NZ_JAUZVZ010000024.1"/>
</dbReference>
<keyword evidence="3" id="KW-1185">Reference proteome</keyword>
<evidence type="ECO:0000313" key="3">
    <source>
        <dbReference type="Proteomes" id="UP001231616"/>
    </source>
</evidence>
<name>A0ABT9H277_9GAMM</name>
<sequence length="353" mass="40123">MNDSIRSKLPFLFLVCISIGWGFYYQSNSKLNDYGSANFEWLFLLDALIVLPIICFVCAKNKKEGLLKAVVLGCLAVLIGSYIIPEQSKLIWHYLENGRYFALAVILLFELVAILTVYLAIKAAIGKSEDPDLSIEKPIKKYLGESPVASLLTFETRMWTFAFFANRIKPKHFRGEQHFTYHQKDGAKSSLLGFIFLIAFEMPIMHLVLHFIWSPLAANVVTLLTIFSLVFFIAEYRALSRRPISLVCNKLFIRYGLYHPLVIPLENIVKIERNNEFVPRSKFVKRYNYSGNPNIRIELSEPLGSVNSIFIGVDNAEYFISALLDSASRHNNQILSPVKSAGCDVNPLRGLPR</sequence>